<dbReference type="EMBL" id="CAJPWZ010001247">
    <property type="protein sequence ID" value="CAG2210901.1"/>
    <property type="molecule type" value="Genomic_DNA"/>
</dbReference>
<dbReference type="EC" id="2.3.2.23" evidence="2"/>
<dbReference type="AlphaFoldDB" id="A0A8S3RN50"/>
<evidence type="ECO:0000313" key="3">
    <source>
        <dbReference type="Proteomes" id="UP000683360"/>
    </source>
</evidence>
<organism evidence="2 3">
    <name type="scientific">Mytilus edulis</name>
    <name type="common">Blue mussel</name>
    <dbReference type="NCBI Taxonomy" id="6550"/>
    <lineage>
        <taxon>Eukaryota</taxon>
        <taxon>Metazoa</taxon>
        <taxon>Spiralia</taxon>
        <taxon>Lophotrochozoa</taxon>
        <taxon>Mollusca</taxon>
        <taxon>Bivalvia</taxon>
        <taxon>Autobranchia</taxon>
        <taxon>Pteriomorphia</taxon>
        <taxon>Mytilida</taxon>
        <taxon>Mytiloidea</taxon>
        <taxon>Mytilidae</taxon>
        <taxon>Mytilinae</taxon>
        <taxon>Mytilus</taxon>
    </lineage>
</organism>
<name>A0A8S3RN50_MYTED</name>
<evidence type="ECO:0000313" key="2">
    <source>
        <dbReference type="EMBL" id="CAG2210901.1"/>
    </source>
</evidence>
<accession>A0A8S3RN50</accession>
<gene>
    <name evidence="2" type="ORF">MEDL_24980</name>
</gene>
<feature type="region of interest" description="Disordered" evidence="1">
    <location>
        <begin position="729"/>
        <end position="765"/>
    </location>
</feature>
<sequence>MHIKQILSEVGKSLPTAEKYNSDQLLPPTPKSTPQVITPPLTPPNEYFQNQAALNKADKLFPSKSNVGMQNAQTLLQQPPLQALVIERMHSGARRFVNIRLCKPIVLTDVVIPACTDLASLSIDVWVQGEEVDGQRFVVATDIGVKSLIMNDIIPTLVCRYLKKWISYDQDSHWFIYGHGYILPWEWNSYLEQRSSASLSSSSTSNQVELTTQSQLLAQLDVYVSLLEDIQCRYSLARTRLENLLLSVDGQHYASSHIQYFLKKSRKNNDEDNKILQAYNDCLQLQLQQNLAQRVIDRLQAALGVKLPKLDCKASLSLRLRHACTDKLRFLQERLLDTLLSMTTCTPSIPLPPQSLYNILCPQTAQTLFKHLCVHGKKKTQISSGVLLMRVCGTQPWVFVLLVAMGQKSLSGPCAVTILESLLDMLAKVLSPILTGQPSSSQTGLIDLTLVSWILLFLCRNLEHTSLNNDDKGACAKTTGANLPNRWNFIQGDHANTGSKSKSKSAKAYRWSMQKRLQHHKKKLMDLEQAQKTFFTSQFDSPSSSNTLLKQQEKQFRKELSQYATKHLKDVIQMRRNDAEVLRKLTKSGDGKGGDDDDNGGILVLSKEKTLKVVRGLMALLLSMDFTCNVDLFLVTCKVLATVCVMTRPAVTLSEAMTQDQLGKLILLASNLDLNYGNVSWGGPWAGHAITCLLQDILDGERYYPAPTSRPDLPEDLVNSVADESLPHSVSLPTMSNLDDTEQDQDQSSGENNDNESDYKTESTKMNFDRCQLMVDLLLDESGEYDEDINDY</sequence>
<keyword evidence="3" id="KW-1185">Reference proteome</keyword>
<protein>
    <submittedName>
        <fullName evidence="2">BIRC6</fullName>
        <ecNumber evidence="2">2.3.2.23</ecNumber>
    </submittedName>
</protein>
<proteinExistence type="predicted"/>
<dbReference type="OrthoDB" id="6158787at2759"/>
<dbReference type="Proteomes" id="UP000683360">
    <property type="component" value="Unassembled WGS sequence"/>
</dbReference>
<keyword evidence="2" id="KW-0808">Transferase</keyword>
<reference evidence="2" key="1">
    <citation type="submission" date="2021-03" db="EMBL/GenBank/DDBJ databases">
        <authorList>
            <person name="Bekaert M."/>
        </authorList>
    </citation>
    <scope>NUCLEOTIDE SEQUENCE</scope>
</reference>
<dbReference type="GO" id="GO:0061631">
    <property type="term" value="F:ubiquitin conjugating enzyme activity"/>
    <property type="evidence" value="ECO:0007669"/>
    <property type="project" value="UniProtKB-EC"/>
</dbReference>
<keyword evidence="2" id="KW-0012">Acyltransferase</keyword>
<evidence type="ECO:0000256" key="1">
    <source>
        <dbReference type="SAM" id="MobiDB-lite"/>
    </source>
</evidence>
<comment type="caution">
    <text evidence="2">The sequence shown here is derived from an EMBL/GenBank/DDBJ whole genome shotgun (WGS) entry which is preliminary data.</text>
</comment>